<feature type="chain" id="PRO_5047522195" description="lactoylglutathione lyase" evidence="12">
    <location>
        <begin position="17"/>
        <end position="244"/>
    </location>
</feature>
<dbReference type="InterPro" id="IPR004361">
    <property type="entry name" value="Glyoxalase_1"/>
</dbReference>
<keyword evidence="15" id="KW-1185">Reference proteome</keyword>
<dbReference type="InterPro" id="IPR004360">
    <property type="entry name" value="Glyas_Fos-R_dOase_dom"/>
</dbReference>
<dbReference type="Proteomes" id="UP001363151">
    <property type="component" value="Unassembled WGS sequence"/>
</dbReference>
<keyword evidence="6" id="KW-0862">Zinc</keyword>
<evidence type="ECO:0000256" key="4">
    <source>
        <dbReference type="ARBA" id="ARBA00012081"/>
    </source>
</evidence>
<gene>
    <name evidence="14" type="ORF">SO694_00057116</name>
</gene>
<dbReference type="PROSITE" id="PS00934">
    <property type="entry name" value="GLYOXALASE_I_1"/>
    <property type="match status" value="1"/>
</dbReference>
<comment type="cofactor">
    <cofactor evidence="1">
        <name>Zn(2+)</name>
        <dbReference type="ChEBI" id="CHEBI:29105"/>
    </cofactor>
</comment>
<feature type="signal peptide" evidence="12">
    <location>
        <begin position="1"/>
        <end position="16"/>
    </location>
</feature>
<evidence type="ECO:0000256" key="10">
    <source>
        <dbReference type="ARBA" id="ARBA00032460"/>
    </source>
</evidence>
<evidence type="ECO:0000313" key="14">
    <source>
        <dbReference type="EMBL" id="KAK7240580.1"/>
    </source>
</evidence>
<dbReference type="EC" id="4.4.1.5" evidence="4"/>
<evidence type="ECO:0000256" key="3">
    <source>
        <dbReference type="ARBA" id="ARBA00010363"/>
    </source>
</evidence>
<evidence type="ECO:0000256" key="6">
    <source>
        <dbReference type="ARBA" id="ARBA00022833"/>
    </source>
</evidence>
<keyword evidence="7 14" id="KW-0456">Lyase</keyword>
<dbReference type="Gene3D" id="3.10.180.10">
    <property type="entry name" value="2,3-Dihydroxybiphenyl 1,2-Dioxygenase, domain 1"/>
    <property type="match status" value="1"/>
</dbReference>
<comment type="similarity">
    <text evidence="3">Belongs to the glyoxalase I family.</text>
</comment>
<organism evidence="14 15">
    <name type="scientific">Aureococcus anophagefferens</name>
    <name type="common">Harmful bloom alga</name>
    <dbReference type="NCBI Taxonomy" id="44056"/>
    <lineage>
        <taxon>Eukaryota</taxon>
        <taxon>Sar</taxon>
        <taxon>Stramenopiles</taxon>
        <taxon>Ochrophyta</taxon>
        <taxon>Pelagophyceae</taxon>
        <taxon>Pelagomonadales</taxon>
        <taxon>Pelagomonadaceae</taxon>
        <taxon>Aureococcus</taxon>
    </lineage>
</organism>
<dbReference type="Pfam" id="PF00903">
    <property type="entry name" value="Glyoxalase"/>
    <property type="match status" value="1"/>
</dbReference>
<keyword evidence="5" id="KW-0479">Metal-binding</keyword>
<dbReference type="CDD" id="cd07233">
    <property type="entry name" value="GlxI_Zn"/>
    <property type="match status" value="1"/>
</dbReference>
<evidence type="ECO:0000256" key="9">
    <source>
        <dbReference type="ARBA" id="ARBA00030892"/>
    </source>
</evidence>
<evidence type="ECO:0000256" key="7">
    <source>
        <dbReference type="ARBA" id="ARBA00023239"/>
    </source>
</evidence>
<evidence type="ECO:0000256" key="11">
    <source>
        <dbReference type="ARBA" id="ARBA00033298"/>
    </source>
</evidence>
<feature type="domain" description="VOC" evidence="13">
    <location>
        <begin position="63"/>
        <end position="219"/>
    </location>
</feature>
<evidence type="ECO:0000256" key="1">
    <source>
        <dbReference type="ARBA" id="ARBA00001947"/>
    </source>
</evidence>
<evidence type="ECO:0000313" key="15">
    <source>
        <dbReference type="Proteomes" id="UP001363151"/>
    </source>
</evidence>
<accession>A0ABR1FX46</accession>
<dbReference type="NCBIfam" id="TIGR00068">
    <property type="entry name" value="glyox_I"/>
    <property type="match status" value="1"/>
</dbReference>
<comment type="caution">
    <text evidence="14">The sequence shown here is derived from an EMBL/GenBank/DDBJ whole genome shotgun (WGS) entry which is preliminary data.</text>
</comment>
<dbReference type="InterPro" id="IPR037523">
    <property type="entry name" value="VOC_core"/>
</dbReference>
<sequence length="244" mass="26398">MRAALVLATLLRSSRAFTARRAAPQITARRAAPTTTRMASAPALFDPTPFYATAQPPETKDFMMQQVMVRVKDPETSLKFYCEVLGFRLVMFRDFPQWGFSVYFVAHGLTGPVPEDEDARWRYCMTTPGCVELTWNHGSEAADGAVYNTGNSDATGSGDGGKVKGGFGHLGITVPDVYDACERFKALGATFSKTPNSGGMKGLAFVKDPDGYLIEVLPQGPMLTKPVDCDGVAVDGGEYKDNSK</sequence>
<evidence type="ECO:0000256" key="5">
    <source>
        <dbReference type="ARBA" id="ARBA00022723"/>
    </source>
</evidence>
<evidence type="ECO:0000256" key="8">
    <source>
        <dbReference type="ARBA" id="ARBA00030291"/>
    </source>
</evidence>
<dbReference type="GO" id="GO:0016829">
    <property type="term" value="F:lyase activity"/>
    <property type="evidence" value="ECO:0007669"/>
    <property type="project" value="UniProtKB-KW"/>
</dbReference>
<dbReference type="PANTHER" id="PTHR10374">
    <property type="entry name" value="LACTOYLGLUTATHIONE LYASE GLYOXALASE I"/>
    <property type="match status" value="1"/>
</dbReference>
<dbReference type="SUPFAM" id="SSF54593">
    <property type="entry name" value="Glyoxalase/Bleomycin resistance protein/Dihydroxybiphenyl dioxygenase"/>
    <property type="match status" value="1"/>
</dbReference>
<dbReference type="EMBL" id="JBBJCI010000210">
    <property type="protein sequence ID" value="KAK7240580.1"/>
    <property type="molecule type" value="Genomic_DNA"/>
</dbReference>
<comment type="pathway">
    <text evidence="2">Secondary metabolite metabolism; methylglyoxal degradation; (R)-lactate from methylglyoxal: step 1/2.</text>
</comment>
<dbReference type="PANTHER" id="PTHR10374:SF30">
    <property type="entry name" value="LACTOYLGLUTATHIONE LYASE"/>
    <property type="match status" value="1"/>
</dbReference>
<proteinExistence type="inferred from homology"/>
<keyword evidence="12" id="KW-0732">Signal</keyword>
<evidence type="ECO:0000259" key="13">
    <source>
        <dbReference type="PROSITE" id="PS51819"/>
    </source>
</evidence>
<evidence type="ECO:0000256" key="2">
    <source>
        <dbReference type="ARBA" id="ARBA00005008"/>
    </source>
</evidence>
<name>A0ABR1FX46_AURAN</name>
<dbReference type="PROSITE" id="PS51819">
    <property type="entry name" value="VOC"/>
    <property type="match status" value="1"/>
</dbReference>
<evidence type="ECO:0000256" key="12">
    <source>
        <dbReference type="SAM" id="SignalP"/>
    </source>
</evidence>
<reference evidence="14 15" key="1">
    <citation type="submission" date="2024-03" db="EMBL/GenBank/DDBJ databases">
        <title>Aureococcus anophagefferens CCMP1851 and Kratosvirus quantuckense: Draft genome of a second virus-susceptible host strain in the model system.</title>
        <authorList>
            <person name="Chase E."/>
            <person name="Truchon A.R."/>
            <person name="Schepens W."/>
            <person name="Wilhelm S.W."/>
        </authorList>
    </citation>
    <scope>NUCLEOTIDE SEQUENCE [LARGE SCALE GENOMIC DNA]</scope>
    <source>
        <strain evidence="14 15">CCMP1851</strain>
    </source>
</reference>
<protein>
    <recommendedName>
        <fullName evidence="4">lactoylglutathione lyase</fullName>
        <ecNumber evidence="4">4.4.1.5</ecNumber>
    </recommendedName>
    <alternativeName>
        <fullName evidence="9">Aldoketomutase</fullName>
    </alternativeName>
    <alternativeName>
        <fullName evidence="8">Ketone-aldehyde mutase</fullName>
    </alternativeName>
    <alternativeName>
        <fullName evidence="10">Methylglyoxalase</fullName>
    </alternativeName>
    <alternativeName>
        <fullName evidence="11">S-D-lactoylglutathione methylglyoxal lyase</fullName>
    </alternativeName>
</protein>
<dbReference type="InterPro" id="IPR029068">
    <property type="entry name" value="Glyas_Bleomycin-R_OHBP_Dase"/>
</dbReference>
<dbReference type="InterPro" id="IPR018146">
    <property type="entry name" value="Glyoxalase_1_CS"/>
</dbReference>